<dbReference type="STRING" id="870435.A0A0C3PHV7"/>
<dbReference type="AlphaFoldDB" id="A0A0C3PHV7"/>
<keyword evidence="3" id="KW-1185">Reference proteome</keyword>
<sequence length="286" mass="31690">MSELRPIAVTNNDDKGQVVIDWTQMPDDNIRYDTDDKEEVEEQAQLEAKRAAREKDKAERIVWEAEEQRAHEEEERHRAEEEKEAEHKCKAEARASGNETSSEVKKVVMDPGCTHCAWAHIVCKLVIDGNKKCVACMWCNQSKGKSQWPRDGKDAEAGPKVKADEGKKQKADEEMPEPGLSQKKQAKSKVVEVLEIDEPKAGGSRLREASTERYSGLENKLKQLIEAAGLIANNLASVISMTLGLSPSPVQTPSPYLRSSPVLVQPRKPNSSLENSTPALGNPTPV</sequence>
<feature type="compositionally biased region" description="Basic and acidic residues" evidence="1">
    <location>
        <begin position="47"/>
        <end position="93"/>
    </location>
</feature>
<feature type="compositionally biased region" description="Polar residues" evidence="1">
    <location>
        <begin position="268"/>
        <end position="279"/>
    </location>
</feature>
<evidence type="ECO:0000313" key="2">
    <source>
        <dbReference type="EMBL" id="KIO08071.1"/>
    </source>
</evidence>
<name>A0A0C3PHV7_PISTI</name>
<reference evidence="3" key="2">
    <citation type="submission" date="2015-01" db="EMBL/GenBank/DDBJ databases">
        <title>Evolutionary Origins and Diversification of the Mycorrhizal Mutualists.</title>
        <authorList>
            <consortium name="DOE Joint Genome Institute"/>
            <consortium name="Mycorrhizal Genomics Consortium"/>
            <person name="Kohler A."/>
            <person name="Kuo A."/>
            <person name="Nagy L.G."/>
            <person name="Floudas D."/>
            <person name="Copeland A."/>
            <person name="Barry K.W."/>
            <person name="Cichocki N."/>
            <person name="Veneault-Fourrey C."/>
            <person name="LaButti K."/>
            <person name="Lindquist E.A."/>
            <person name="Lipzen A."/>
            <person name="Lundell T."/>
            <person name="Morin E."/>
            <person name="Murat C."/>
            <person name="Riley R."/>
            <person name="Ohm R."/>
            <person name="Sun H."/>
            <person name="Tunlid A."/>
            <person name="Henrissat B."/>
            <person name="Grigoriev I.V."/>
            <person name="Hibbett D.S."/>
            <person name="Martin F."/>
        </authorList>
    </citation>
    <scope>NUCLEOTIDE SEQUENCE [LARGE SCALE GENOMIC DNA]</scope>
    <source>
        <strain evidence="3">Marx 270</strain>
    </source>
</reference>
<evidence type="ECO:0000256" key="1">
    <source>
        <dbReference type="SAM" id="MobiDB-lite"/>
    </source>
</evidence>
<feature type="region of interest" description="Disordered" evidence="1">
    <location>
        <begin position="143"/>
        <end position="189"/>
    </location>
</feature>
<evidence type="ECO:0000313" key="3">
    <source>
        <dbReference type="Proteomes" id="UP000054217"/>
    </source>
</evidence>
<feature type="region of interest" description="Disordered" evidence="1">
    <location>
        <begin position="245"/>
        <end position="286"/>
    </location>
</feature>
<proteinExistence type="predicted"/>
<dbReference type="EMBL" id="KN831958">
    <property type="protein sequence ID" value="KIO08071.1"/>
    <property type="molecule type" value="Genomic_DNA"/>
</dbReference>
<organism evidence="2 3">
    <name type="scientific">Pisolithus tinctorius Marx 270</name>
    <dbReference type="NCBI Taxonomy" id="870435"/>
    <lineage>
        <taxon>Eukaryota</taxon>
        <taxon>Fungi</taxon>
        <taxon>Dikarya</taxon>
        <taxon>Basidiomycota</taxon>
        <taxon>Agaricomycotina</taxon>
        <taxon>Agaricomycetes</taxon>
        <taxon>Agaricomycetidae</taxon>
        <taxon>Boletales</taxon>
        <taxon>Sclerodermatineae</taxon>
        <taxon>Pisolithaceae</taxon>
        <taxon>Pisolithus</taxon>
    </lineage>
</organism>
<protein>
    <submittedName>
        <fullName evidence="2">Uncharacterized protein</fullName>
    </submittedName>
</protein>
<dbReference type="HOGENOM" id="CLU_048923_0_0_1"/>
<gene>
    <name evidence="2" type="ORF">M404DRAFT_23341</name>
</gene>
<dbReference type="InParanoid" id="A0A0C3PHV7"/>
<feature type="compositionally biased region" description="Polar residues" evidence="1">
    <location>
        <begin position="245"/>
        <end position="254"/>
    </location>
</feature>
<feature type="region of interest" description="Disordered" evidence="1">
    <location>
        <begin position="36"/>
        <end position="103"/>
    </location>
</feature>
<feature type="compositionally biased region" description="Basic and acidic residues" evidence="1">
    <location>
        <begin position="148"/>
        <end position="173"/>
    </location>
</feature>
<dbReference type="Proteomes" id="UP000054217">
    <property type="component" value="Unassembled WGS sequence"/>
</dbReference>
<accession>A0A0C3PHV7</accession>
<reference evidence="2 3" key="1">
    <citation type="submission" date="2014-04" db="EMBL/GenBank/DDBJ databases">
        <authorList>
            <consortium name="DOE Joint Genome Institute"/>
            <person name="Kuo A."/>
            <person name="Kohler A."/>
            <person name="Costa M.D."/>
            <person name="Nagy L.G."/>
            <person name="Floudas D."/>
            <person name="Copeland A."/>
            <person name="Barry K.W."/>
            <person name="Cichocki N."/>
            <person name="Veneault-Fourrey C."/>
            <person name="LaButti K."/>
            <person name="Lindquist E.A."/>
            <person name="Lipzen A."/>
            <person name="Lundell T."/>
            <person name="Morin E."/>
            <person name="Murat C."/>
            <person name="Sun H."/>
            <person name="Tunlid A."/>
            <person name="Henrissat B."/>
            <person name="Grigoriev I.V."/>
            <person name="Hibbett D.S."/>
            <person name="Martin F."/>
            <person name="Nordberg H.P."/>
            <person name="Cantor M.N."/>
            <person name="Hua S.X."/>
        </authorList>
    </citation>
    <scope>NUCLEOTIDE SEQUENCE [LARGE SCALE GENOMIC DNA]</scope>
    <source>
        <strain evidence="2 3">Marx 270</strain>
    </source>
</reference>